<protein>
    <submittedName>
        <fullName evidence="1">Uncharacterized protein</fullName>
    </submittedName>
</protein>
<dbReference type="Proteomes" id="UP000277896">
    <property type="component" value="Plasmid unnamed1"/>
</dbReference>
<gene>
    <name evidence="1" type="ORF">LP667_15510</name>
</gene>
<dbReference type="EMBL" id="CP032745">
    <property type="protein sequence ID" value="AYJ40207.1"/>
    <property type="molecule type" value="Genomic_DNA"/>
</dbReference>
<sequence>MGKTHFGVCCVCGKERKLTFEHIPPKKANNNTQVKNILHPLEFFESEKAFNEKIKEIEFRLGSQKGMGDYTLCSSCNSFLGGSYVNEFIPFYNGLALFFKKNYQEIIDNSENGYLDIRIQANTNFFRFQKQVVAMLMSASKGIYKDYFKDYLLDESNSNFPSKNFKIIMNGYLDFKLSRQNGLMVGLDLSGGSASIGSEIQVFPLGFTLVKLENSDKEETIDTGLDITNWSKLDDCPQKLEFSLRTYINAQPFPYYITGVTPPRF</sequence>
<name>A0AAD0X7T6_9LACO</name>
<reference evidence="1 2" key="1">
    <citation type="submission" date="2018-10" db="EMBL/GenBank/DDBJ databases">
        <title>Genome seuquencing of Lactobacillus species.</title>
        <authorList>
            <person name="Baek C."/>
            <person name="Yi H."/>
        </authorList>
    </citation>
    <scope>NUCLEOTIDE SEQUENCE [LARGE SCALE GENOMIC DNA]</scope>
    <source>
        <strain evidence="1 2">DSM 10667</strain>
        <plasmid evidence="1 2">unnamed1</plasmid>
    </source>
</reference>
<evidence type="ECO:0000313" key="2">
    <source>
        <dbReference type="Proteomes" id="UP000277896"/>
    </source>
</evidence>
<geneLocation type="plasmid" evidence="1 2">
    <name>unnamed1</name>
</geneLocation>
<keyword evidence="1" id="KW-0614">Plasmid</keyword>
<evidence type="ECO:0000313" key="1">
    <source>
        <dbReference type="EMBL" id="AYJ40207.1"/>
    </source>
</evidence>
<proteinExistence type="predicted"/>
<dbReference type="RefSeq" id="WP_056988538.1">
    <property type="nucleotide sequence ID" value="NZ_CP032745.1"/>
</dbReference>
<dbReference type="AlphaFoldDB" id="A0AAD0X7T6"/>
<organism evidence="1 2">
    <name type="scientific">Lactiplantibacillus paraplantarum</name>
    <dbReference type="NCBI Taxonomy" id="60520"/>
    <lineage>
        <taxon>Bacteria</taxon>
        <taxon>Bacillati</taxon>
        <taxon>Bacillota</taxon>
        <taxon>Bacilli</taxon>
        <taxon>Lactobacillales</taxon>
        <taxon>Lactobacillaceae</taxon>
        <taxon>Lactiplantibacillus</taxon>
    </lineage>
</organism>
<accession>A0AAD0X7T6</accession>